<keyword evidence="2" id="KW-0732">Signal</keyword>
<evidence type="ECO:0000256" key="2">
    <source>
        <dbReference type="SAM" id="SignalP"/>
    </source>
</evidence>
<dbReference type="AlphaFoldDB" id="A0A226ETX8"/>
<feature type="chain" id="PRO_5012285225" evidence="2">
    <location>
        <begin position="17"/>
        <end position="204"/>
    </location>
</feature>
<accession>A0A226ETX8</accession>
<sequence length="204" mass="21982">MGALLAIILTLNVVLFATILQPYVFNNKRIGGGKPSLLLGSLGSVDEDSKEEKHSNLLLPPGSSKPPGINGEIVAGVYGSGVSHIVVGHLLMAWIYAIAPGLGVLLALFTLLVNTDFSYLQDPDPYNLQSLQHELDPLLPPSLLDQKYGHDYFDGVHGASTHVVEQFVKPGNTNDRSNTVENSSVQKKIDVLRKVAVFSKDIIS</sequence>
<dbReference type="OrthoDB" id="8297494at2759"/>
<keyword evidence="1" id="KW-0472">Membrane</keyword>
<dbReference type="Proteomes" id="UP000198287">
    <property type="component" value="Unassembled WGS sequence"/>
</dbReference>
<protein>
    <submittedName>
        <fullName evidence="3">Uncharacterized protein</fullName>
    </submittedName>
</protein>
<dbReference type="EMBL" id="LNIX01000002">
    <property type="protein sequence ID" value="OXA60076.1"/>
    <property type="molecule type" value="Genomic_DNA"/>
</dbReference>
<feature type="transmembrane region" description="Helical" evidence="1">
    <location>
        <begin position="93"/>
        <end position="113"/>
    </location>
</feature>
<name>A0A226ETX8_FOLCA</name>
<comment type="caution">
    <text evidence="3">The sequence shown here is derived from an EMBL/GenBank/DDBJ whole genome shotgun (WGS) entry which is preliminary data.</text>
</comment>
<gene>
    <name evidence="3" type="ORF">Fcan01_04932</name>
</gene>
<proteinExistence type="predicted"/>
<evidence type="ECO:0000256" key="1">
    <source>
        <dbReference type="SAM" id="Phobius"/>
    </source>
</evidence>
<reference evidence="3 4" key="1">
    <citation type="submission" date="2015-12" db="EMBL/GenBank/DDBJ databases">
        <title>The genome of Folsomia candida.</title>
        <authorList>
            <person name="Faddeeva A."/>
            <person name="Derks M.F."/>
            <person name="Anvar Y."/>
            <person name="Smit S."/>
            <person name="Van Straalen N."/>
            <person name="Roelofs D."/>
        </authorList>
    </citation>
    <scope>NUCLEOTIDE SEQUENCE [LARGE SCALE GENOMIC DNA]</scope>
    <source>
        <strain evidence="3 4">VU population</strain>
        <tissue evidence="3">Whole body</tissue>
    </source>
</reference>
<feature type="signal peptide" evidence="2">
    <location>
        <begin position="1"/>
        <end position="16"/>
    </location>
</feature>
<evidence type="ECO:0000313" key="3">
    <source>
        <dbReference type="EMBL" id="OXA60076.1"/>
    </source>
</evidence>
<evidence type="ECO:0000313" key="4">
    <source>
        <dbReference type="Proteomes" id="UP000198287"/>
    </source>
</evidence>
<keyword evidence="1" id="KW-1133">Transmembrane helix</keyword>
<keyword evidence="1" id="KW-0812">Transmembrane</keyword>
<organism evidence="3 4">
    <name type="scientific">Folsomia candida</name>
    <name type="common">Springtail</name>
    <dbReference type="NCBI Taxonomy" id="158441"/>
    <lineage>
        <taxon>Eukaryota</taxon>
        <taxon>Metazoa</taxon>
        <taxon>Ecdysozoa</taxon>
        <taxon>Arthropoda</taxon>
        <taxon>Hexapoda</taxon>
        <taxon>Collembola</taxon>
        <taxon>Entomobryomorpha</taxon>
        <taxon>Isotomoidea</taxon>
        <taxon>Isotomidae</taxon>
        <taxon>Proisotominae</taxon>
        <taxon>Folsomia</taxon>
    </lineage>
</organism>
<keyword evidence="4" id="KW-1185">Reference proteome</keyword>